<feature type="transmembrane region" description="Helical" evidence="11">
    <location>
        <begin position="29"/>
        <end position="49"/>
    </location>
</feature>
<dbReference type="Pfam" id="PF02653">
    <property type="entry name" value="BPD_transp_2"/>
    <property type="match status" value="2"/>
</dbReference>
<dbReference type="CDD" id="cd06579">
    <property type="entry name" value="TM_PBP1_transp_AraH_like"/>
    <property type="match status" value="1"/>
</dbReference>
<feature type="transmembrane region" description="Helical" evidence="11">
    <location>
        <begin position="229"/>
        <end position="247"/>
    </location>
</feature>
<evidence type="ECO:0000256" key="10">
    <source>
        <dbReference type="ARBA" id="ARBA00035686"/>
    </source>
</evidence>
<dbReference type="RefSeq" id="WP_260189535.1">
    <property type="nucleotide sequence ID" value="NZ_JAFFZE010000004.1"/>
</dbReference>
<feature type="transmembrane region" description="Helical" evidence="11">
    <location>
        <begin position="332"/>
        <end position="349"/>
    </location>
</feature>
<dbReference type="InterPro" id="IPR001851">
    <property type="entry name" value="ABC_transp_permease"/>
</dbReference>
<evidence type="ECO:0000256" key="6">
    <source>
        <dbReference type="ARBA" id="ARBA00022692"/>
    </source>
</evidence>
<evidence type="ECO:0000256" key="5">
    <source>
        <dbReference type="ARBA" id="ARBA00022597"/>
    </source>
</evidence>
<keyword evidence="7 11" id="KW-1133">Transmembrane helix</keyword>
<gene>
    <name evidence="12" type="ORF">JT362_03485</name>
</gene>
<dbReference type="PANTHER" id="PTHR32196">
    <property type="entry name" value="ABC TRANSPORTER PERMEASE PROTEIN YPHD-RELATED-RELATED"/>
    <property type="match status" value="1"/>
</dbReference>
<feature type="transmembrane region" description="Helical" evidence="11">
    <location>
        <begin position="55"/>
        <end position="76"/>
    </location>
</feature>
<feature type="transmembrane region" description="Helical" evidence="11">
    <location>
        <begin position="107"/>
        <end position="129"/>
    </location>
</feature>
<evidence type="ECO:0000256" key="8">
    <source>
        <dbReference type="ARBA" id="ARBA00023136"/>
    </source>
</evidence>
<keyword evidence="5" id="KW-0762">Sugar transport</keyword>
<evidence type="ECO:0000313" key="13">
    <source>
        <dbReference type="Proteomes" id="UP001156441"/>
    </source>
</evidence>
<reference evidence="12 13" key="1">
    <citation type="submission" date="2021-02" db="EMBL/GenBank/DDBJ databases">
        <title>Actinophytocola xerophila sp. nov., isolated from soil of cotton cropping field.</title>
        <authorList>
            <person name="Huang R."/>
            <person name="Chen X."/>
            <person name="Ge X."/>
            <person name="Liu W."/>
        </authorList>
    </citation>
    <scope>NUCLEOTIDE SEQUENCE [LARGE SCALE GENOMIC DNA]</scope>
    <source>
        <strain evidence="12 13">S1-96</strain>
    </source>
</reference>
<evidence type="ECO:0000256" key="3">
    <source>
        <dbReference type="ARBA" id="ARBA00022475"/>
    </source>
</evidence>
<evidence type="ECO:0000256" key="2">
    <source>
        <dbReference type="ARBA" id="ARBA00022448"/>
    </source>
</evidence>
<dbReference type="EMBL" id="JAFFZE010000004">
    <property type="protein sequence ID" value="MCT2582187.1"/>
    <property type="molecule type" value="Genomic_DNA"/>
</dbReference>
<comment type="caution">
    <text evidence="12">The sequence shown here is derived from an EMBL/GenBank/DDBJ whole genome shotgun (WGS) entry which is preliminary data.</text>
</comment>
<comment type="subcellular location">
    <subcellularLocation>
        <location evidence="1">Cell membrane</location>
        <topology evidence="1">Multi-pass membrane protein</topology>
    </subcellularLocation>
</comment>
<evidence type="ECO:0000256" key="9">
    <source>
        <dbReference type="ARBA" id="ARBA00035611"/>
    </source>
</evidence>
<keyword evidence="2" id="KW-0813">Transport</keyword>
<keyword evidence="4" id="KW-0997">Cell inner membrane</keyword>
<protein>
    <recommendedName>
        <fullName evidence="10">Xylose transport system permease protein XylH</fullName>
    </recommendedName>
</protein>
<evidence type="ECO:0000313" key="12">
    <source>
        <dbReference type="EMBL" id="MCT2582187.1"/>
    </source>
</evidence>
<proteinExistence type="predicted"/>
<feature type="transmembrane region" description="Helical" evidence="11">
    <location>
        <begin position="136"/>
        <end position="155"/>
    </location>
</feature>
<accession>A0ABT2J2V6</accession>
<evidence type="ECO:0000256" key="7">
    <source>
        <dbReference type="ARBA" id="ARBA00022989"/>
    </source>
</evidence>
<keyword evidence="6 11" id="KW-0812">Transmembrane</keyword>
<organism evidence="12 13">
    <name type="scientific">Actinophytocola gossypii</name>
    <dbReference type="NCBI Taxonomy" id="2812003"/>
    <lineage>
        <taxon>Bacteria</taxon>
        <taxon>Bacillati</taxon>
        <taxon>Actinomycetota</taxon>
        <taxon>Actinomycetes</taxon>
        <taxon>Pseudonocardiales</taxon>
        <taxon>Pseudonocardiaceae</taxon>
    </lineage>
</organism>
<evidence type="ECO:0000256" key="1">
    <source>
        <dbReference type="ARBA" id="ARBA00004651"/>
    </source>
</evidence>
<keyword evidence="13" id="KW-1185">Reference proteome</keyword>
<comment type="function">
    <text evidence="9">Part of the binding-protein-dependent transport system for D-xylose. Probably responsible for the translocation of the substrate across the membrane.</text>
</comment>
<dbReference type="Proteomes" id="UP001156441">
    <property type="component" value="Unassembled WGS sequence"/>
</dbReference>
<keyword evidence="3" id="KW-1003">Cell membrane</keyword>
<feature type="transmembrane region" description="Helical" evidence="11">
    <location>
        <begin position="300"/>
        <end position="320"/>
    </location>
</feature>
<dbReference type="NCBIfam" id="NF040906">
    <property type="entry name" value="GguB"/>
    <property type="match status" value="1"/>
</dbReference>
<evidence type="ECO:0000256" key="4">
    <source>
        <dbReference type="ARBA" id="ARBA00022519"/>
    </source>
</evidence>
<feature type="transmembrane region" description="Helical" evidence="11">
    <location>
        <begin position="187"/>
        <end position="208"/>
    </location>
</feature>
<name>A0ABT2J2V6_9PSEU</name>
<sequence>MSLDVVPGSDVRAPAEAPRRLRINPRQSGIYVAFALIVVLFAVLTDGALLRPGNISNIIVQNSYVLILAVGMMLVIISGHIDLSVGSVVAVTGAICAVLTVQLGLPWWLAVLATLVAGALIGAAQGYWIAYFGIPAFIVTLAGMLVFRALTLTVLGNQGIGPFPDEIRTLANGFTGGYLGNVGLGPLGGADLVSLLAGVLVVVGFGVAQWRSRRARQGYGQSVDPMPLFVGKIVFAAVVVLFVVVQLARFRNLPWVLVLLAVLALGYSLMASRSVFGRHVYAVGGNLQAATLSGVRVRPVTFWVFVNMGVLAALAGVIFAGRLNQAGPTAGTAFELDAIAAAFIGGAAVQGGVGKVVGAITGGLIMGVINNGMSLIGAPSERVMLVKGLVLLAAVAYDVWTKRRSGAVAVR</sequence>
<dbReference type="PANTHER" id="PTHR32196:SF32">
    <property type="entry name" value="XYLOSE TRANSPORT SYSTEM PERMEASE PROTEIN XYLH"/>
    <property type="match status" value="1"/>
</dbReference>
<feature type="transmembrane region" description="Helical" evidence="11">
    <location>
        <begin position="253"/>
        <end position="270"/>
    </location>
</feature>
<keyword evidence="8 11" id="KW-0472">Membrane</keyword>
<evidence type="ECO:0000256" key="11">
    <source>
        <dbReference type="SAM" id="Phobius"/>
    </source>
</evidence>